<evidence type="ECO:0008006" key="3">
    <source>
        <dbReference type="Google" id="ProtNLM"/>
    </source>
</evidence>
<dbReference type="EMBL" id="QMFY01000001">
    <property type="protein sequence ID" value="RAW03295.1"/>
    <property type="molecule type" value="Genomic_DNA"/>
</dbReference>
<dbReference type="PROSITE" id="PS51257">
    <property type="entry name" value="PROKAR_LIPOPROTEIN"/>
    <property type="match status" value="1"/>
</dbReference>
<gene>
    <name evidence="1" type="ORF">DQQ10_04215</name>
</gene>
<protein>
    <recommendedName>
        <fullName evidence="3">PE-PGRS family protein</fullName>
    </recommendedName>
</protein>
<comment type="caution">
    <text evidence="1">The sequence shown here is derived from an EMBL/GenBank/DDBJ whole genome shotgun (WGS) entry which is preliminary data.</text>
</comment>
<evidence type="ECO:0000313" key="2">
    <source>
        <dbReference type="Proteomes" id="UP000251889"/>
    </source>
</evidence>
<dbReference type="SUPFAM" id="SSF82171">
    <property type="entry name" value="DPP6 N-terminal domain-like"/>
    <property type="match status" value="1"/>
</dbReference>
<sequence>MTRVGLYIFIVAIAASCSDRPILDNPTDDFLPGKRLAELTNKKLDEVSGIASSIQHDGYLWAHNDSKNGTEVYLIDKQLRIAMTCKLVGVENRDWEDIAVGPGPEAGKSYVYVGEIGDNNAKYRFKRVFRFQEPENIQQGVVDIVDFDTIIFRLPAKKDAETLMIDPITKNLYIVSKREDPVFVYELQYPYSTKDTLHAKEVLSLPLTQIVSGDISADGKQVLLKNYEYVYYWNNPHGKPLLELLRERPWDVPYEEEAQGESITWARDGSGFYTLGEKSITMDTYLYFYQRKSSIVAKP</sequence>
<dbReference type="Proteomes" id="UP000251889">
    <property type="component" value="Unassembled WGS sequence"/>
</dbReference>
<accession>A0A364YA58</accession>
<dbReference type="SUPFAM" id="SSF50956">
    <property type="entry name" value="Thermostable phytase (3-phytase)"/>
    <property type="match status" value="1"/>
</dbReference>
<proteinExistence type="predicted"/>
<evidence type="ECO:0000313" key="1">
    <source>
        <dbReference type="EMBL" id="RAW03295.1"/>
    </source>
</evidence>
<dbReference type="AlphaFoldDB" id="A0A364YA58"/>
<keyword evidence="2" id="KW-1185">Reference proteome</keyword>
<name>A0A364YA58_9BACT</name>
<organism evidence="1 2">
    <name type="scientific">Pseudochryseolinea flava</name>
    <dbReference type="NCBI Taxonomy" id="2059302"/>
    <lineage>
        <taxon>Bacteria</taxon>
        <taxon>Pseudomonadati</taxon>
        <taxon>Bacteroidota</taxon>
        <taxon>Cytophagia</taxon>
        <taxon>Cytophagales</taxon>
        <taxon>Fulvivirgaceae</taxon>
        <taxon>Pseudochryseolinea</taxon>
    </lineage>
</organism>
<reference evidence="1 2" key="1">
    <citation type="submission" date="2018-06" db="EMBL/GenBank/DDBJ databases">
        <title>Chryseolinea flavus sp. nov., a member of the phylum Bacteroidetes isolated from soil.</title>
        <authorList>
            <person name="Li Y."/>
            <person name="Wang J."/>
        </authorList>
    </citation>
    <scope>NUCLEOTIDE SEQUENCE [LARGE SCALE GENOMIC DNA]</scope>
    <source>
        <strain evidence="1 2">SDU1-6</strain>
    </source>
</reference>